<reference evidence="2" key="1">
    <citation type="journal article" date="2020" name="bioRxiv">
        <title>Comparative genomics of Chlamydomonas.</title>
        <authorList>
            <person name="Craig R.J."/>
            <person name="Hasan A.R."/>
            <person name="Ness R.W."/>
            <person name="Keightley P.D."/>
        </authorList>
    </citation>
    <scope>NUCLEOTIDE SEQUENCE</scope>
    <source>
        <strain evidence="2">CCAP 11/70</strain>
    </source>
</reference>
<feature type="compositionally biased region" description="Low complexity" evidence="1">
    <location>
        <begin position="48"/>
        <end position="58"/>
    </location>
</feature>
<feature type="region of interest" description="Disordered" evidence="1">
    <location>
        <begin position="763"/>
        <end position="864"/>
    </location>
</feature>
<feature type="region of interest" description="Disordered" evidence="1">
    <location>
        <begin position="1025"/>
        <end position="1094"/>
    </location>
</feature>
<evidence type="ECO:0000313" key="3">
    <source>
        <dbReference type="Proteomes" id="UP000612055"/>
    </source>
</evidence>
<dbReference type="PANTHER" id="PTHR20953">
    <property type="entry name" value="KINASE-RELATED"/>
    <property type="match status" value="1"/>
</dbReference>
<feature type="compositionally biased region" description="Low complexity" evidence="1">
    <location>
        <begin position="409"/>
        <end position="420"/>
    </location>
</feature>
<feature type="compositionally biased region" description="Low complexity" evidence="1">
    <location>
        <begin position="605"/>
        <end position="624"/>
    </location>
</feature>
<dbReference type="PANTHER" id="PTHR20953:SF13">
    <property type="entry name" value="EXPRESSED PROTEIN"/>
    <property type="match status" value="1"/>
</dbReference>
<dbReference type="EMBL" id="JAEHOE010000004">
    <property type="protein sequence ID" value="KAG2500122.1"/>
    <property type="molecule type" value="Genomic_DNA"/>
</dbReference>
<protein>
    <submittedName>
        <fullName evidence="2">Uncharacterized protein</fullName>
    </submittedName>
</protein>
<evidence type="ECO:0000256" key="1">
    <source>
        <dbReference type="SAM" id="MobiDB-lite"/>
    </source>
</evidence>
<accession>A0A835YEE4</accession>
<feature type="compositionally biased region" description="Low complexity" evidence="1">
    <location>
        <begin position="776"/>
        <end position="803"/>
    </location>
</feature>
<organism evidence="2 3">
    <name type="scientific">Edaphochlamys debaryana</name>
    <dbReference type="NCBI Taxonomy" id="47281"/>
    <lineage>
        <taxon>Eukaryota</taxon>
        <taxon>Viridiplantae</taxon>
        <taxon>Chlorophyta</taxon>
        <taxon>core chlorophytes</taxon>
        <taxon>Chlorophyceae</taxon>
        <taxon>CS clade</taxon>
        <taxon>Chlamydomonadales</taxon>
        <taxon>Chlamydomonadales incertae sedis</taxon>
        <taxon>Edaphochlamys</taxon>
    </lineage>
</organism>
<feature type="compositionally biased region" description="Acidic residues" evidence="1">
    <location>
        <begin position="510"/>
        <end position="531"/>
    </location>
</feature>
<feature type="region of interest" description="Disordered" evidence="1">
    <location>
        <begin position="42"/>
        <end position="138"/>
    </location>
</feature>
<gene>
    <name evidence="2" type="ORF">HYH03_001704</name>
</gene>
<feature type="compositionally biased region" description="Polar residues" evidence="1">
    <location>
        <begin position="832"/>
        <end position="841"/>
    </location>
</feature>
<feature type="region of interest" description="Disordered" evidence="1">
    <location>
        <begin position="495"/>
        <end position="564"/>
    </location>
</feature>
<feature type="region of interest" description="Disordered" evidence="1">
    <location>
        <begin position="904"/>
        <end position="933"/>
    </location>
</feature>
<dbReference type="AlphaFoldDB" id="A0A835YEE4"/>
<comment type="caution">
    <text evidence="2">The sequence shown here is derived from an EMBL/GenBank/DDBJ whole genome shotgun (WGS) entry which is preliminary data.</text>
</comment>
<feature type="compositionally biased region" description="Polar residues" evidence="1">
    <location>
        <begin position="100"/>
        <end position="111"/>
    </location>
</feature>
<dbReference type="Proteomes" id="UP000612055">
    <property type="component" value="Unassembled WGS sequence"/>
</dbReference>
<feature type="compositionally biased region" description="Low complexity" evidence="1">
    <location>
        <begin position="126"/>
        <end position="136"/>
    </location>
</feature>
<feature type="compositionally biased region" description="Gly residues" evidence="1">
    <location>
        <begin position="923"/>
        <end position="933"/>
    </location>
</feature>
<feature type="compositionally biased region" description="Basic and acidic residues" evidence="1">
    <location>
        <begin position="1049"/>
        <end position="1059"/>
    </location>
</feature>
<proteinExistence type="predicted"/>
<name>A0A835YEE4_9CHLO</name>
<feature type="compositionally biased region" description="Low complexity" evidence="1">
    <location>
        <begin position="436"/>
        <end position="458"/>
    </location>
</feature>
<sequence length="1181" mass="115326">MVFATPQGLPFSLYDMDPDELYERILRGDDLTAAGASGVDGGTGGAAAGPSGAAAASAPGGGGTAGGMPRAQAGRVAGASGKGAEEAGPAGTSSGGGVATNGSGTVPSLPSSWPPAQPRLSPVSPPSGIAGPSSSPAAPPVQLVPGGALLDAGKRRVVAVSVRALLRAFAAAGRLHPVGGLYSRLVARLGEDYVAASGSPSVYKLSRLLPASGLFEARSSSSHTTEMVIASPAGLPYSLYDMDPDELYNRILRGECLGPAESAAAGGPSSAAVGSGNVPGISAAAGQSAGTARLVPGGMSLDKGQRQVVAVAARALLKAVASPKRRLQPQGMLFGQSAGTLGNAYRTLTGTAPPQKLTRLFVGSGVFVAQQQGASTVMVFASPSGLPCSLYDMDADELYERILRGDDLTAPAPAAGPTEAGPGGAAAMDVEPDVPTAAMPGTAGEAAAEAAAGAASGEDTAEHRDAGAALAAAGPGSTAAATTAIAAAAAAADGAVDGGSDAGTDPSWTEGEELSDLVEEEEGAEGMEVEEASGQGAEGGSTEGLPLADPCELVAAGPSGDAQAAPSVAPAELAAGALPSAAAVAAPSAQAAAEAAAAPAVLPEAVSPPAASPPATALQAASSPGPELRPSAGPPGLMLGGNPLDEGQRRVVAVAAWALLQAFAAGGKRHPEGALFGRSPSRLGAAYMAVAGRPSPYNLTRLLVGCGLFRGQQAAGQAGEPELILATPEGLPYSFYDMNPEELQERILRGDDLPAVAVADGRAAEGPSAGAGPTTSADPAAPGQAPSPSTPGPTAAAGGAFLAPMPPPPPAPRGSPLTSAPGLGASAPAATQRSAQGQSLTDRVRAPHQPTAAPAPPAVPRPAAAAAAAARSAMPSVAGFNSVALPLDRTLRLSIGRDGRGWAAPLGPAGSMEPQDAAAGDGPMAGAGKGGGGGDSELEGFLELLPAELRGEVSRCAGAALADVALAAAPAHSRHCRVPLLVDVWADSGRDVQLAFSDESKWTLRGVKVPMERALEQLEAHVGGPTGAAAGAAPGTSAPMQGADGSDGGDGRKRSRDGGPEAEPAAGGGESNGPGPSAKRLRLSASPGDLSPAPSGLPLFGADNRCCLPGTLHRVSAMRDPRSGRVVGLTYRVGRHLPGVAGPLADVLADLAGRGRAWVQAGTEAGGTEAAERKTARHLAG</sequence>
<evidence type="ECO:0000313" key="2">
    <source>
        <dbReference type="EMBL" id="KAG2500122.1"/>
    </source>
</evidence>
<keyword evidence="3" id="KW-1185">Reference proteome</keyword>
<feature type="compositionally biased region" description="Low complexity" evidence="1">
    <location>
        <begin position="1027"/>
        <end position="1036"/>
    </location>
</feature>
<feature type="compositionally biased region" description="Pro residues" evidence="1">
    <location>
        <begin position="804"/>
        <end position="813"/>
    </location>
</feature>
<feature type="region of interest" description="Disordered" evidence="1">
    <location>
        <begin position="605"/>
        <end position="642"/>
    </location>
</feature>
<feature type="region of interest" description="Disordered" evidence="1">
    <location>
        <begin position="409"/>
        <end position="463"/>
    </location>
</feature>
<feature type="compositionally biased region" description="Low complexity" evidence="1">
    <location>
        <begin position="814"/>
        <end position="831"/>
    </location>
</feature>